<evidence type="ECO:0000256" key="1">
    <source>
        <dbReference type="ARBA" id="ARBA00023002"/>
    </source>
</evidence>
<dbReference type="Gene3D" id="3.20.20.100">
    <property type="entry name" value="NADP-dependent oxidoreductase domain"/>
    <property type="match status" value="1"/>
</dbReference>
<dbReference type="Pfam" id="PF00248">
    <property type="entry name" value="Aldo_ket_red"/>
    <property type="match status" value="1"/>
</dbReference>
<sequence length="332" mass="35599">MAAFPTLVFGGATITAEDGSFSNAEEVSTLLETLKAEGIIQLDTAQSYGGGTSEQLIGQGMAKGLSDFLVDTKHVGGWAPGSSSRKEIFDRATASLERLRVEKVNNFYIHAPDHKVPLEETLAGINDLYEAGKFNNFGLSNFNAEEIKDVVRVAKENNYVLPTVYQGNYSAVARQLDSDILPTLRENGIAFYAYSPIAGGFLTKTTAQLTSASGTKGEGRWDPKSAMGSFYHALYGKPTFFEALDKWNAISEAAGIPKAALAYRWVAFHSALDARLGDALVIGASSLNQVKQTAAALKAGPLPDEVAAQISGLWEIVKNDAVANNFDVMRST</sequence>
<keyword evidence="5" id="KW-1185">Reference proteome</keyword>
<comment type="similarity">
    <text evidence="2">Belongs to the aldo/keto reductase family. Aldo/keto reductase 2 subfamily.</text>
</comment>
<organism evidence="4 5">
    <name type="scientific">Penicillium subrubescens</name>
    <dbReference type="NCBI Taxonomy" id="1316194"/>
    <lineage>
        <taxon>Eukaryota</taxon>
        <taxon>Fungi</taxon>
        <taxon>Dikarya</taxon>
        <taxon>Ascomycota</taxon>
        <taxon>Pezizomycotina</taxon>
        <taxon>Eurotiomycetes</taxon>
        <taxon>Eurotiomycetidae</taxon>
        <taxon>Eurotiales</taxon>
        <taxon>Aspergillaceae</taxon>
        <taxon>Penicillium</taxon>
    </lineage>
</organism>
<dbReference type="GO" id="GO:0016491">
    <property type="term" value="F:oxidoreductase activity"/>
    <property type="evidence" value="ECO:0007669"/>
    <property type="project" value="UniProtKB-KW"/>
</dbReference>
<keyword evidence="1" id="KW-0560">Oxidoreductase</keyword>
<evidence type="ECO:0000313" key="4">
    <source>
        <dbReference type="EMBL" id="OKP01993.1"/>
    </source>
</evidence>
<dbReference type="Proteomes" id="UP000186955">
    <property type="component" value="Unassembled WGS sequence"/>
</dbReference>
<evidence type="ECO:0000313" key="5">
    <source>
        <dbReference type="Proteomes" id="UP000186955"/>
    </source>
</evidence>
<gene>
    <name evidence="4" type="ORF">PENSUB_7223</name>
</gene>
<feature type="domain" description="NADP-dependent oxidoreductase" evidence="3">
    <location>
        <begin position="7"/>
        <end position="314"/>
    </location>
</feature>
<evidence type="ECO:0000259" key="3">
    <source>
        <dbReference type="Pfam" id="PF00248"/>
    </source>
</evidence>
<accession>A0A1Q5TP31</accession>
<dbReference type="EMBL" id="MNBE01000630">
    <property type="protein sequence ID" value="OKP01993.1"/>
    <property type="molecule type" value="Genomic_DNA"/>
</dbReference>
<dbReference type="SUPFAM" id="SSF51430">
    <property type="entry name" value="NAD(P)-linked oxidoreductase"/>
    <property type="match status" value="1"/>
</dbReference>
<dbReference type="CDD" id="cd19075">
    <property type="entry name" value="AKR_AKR7A1-5"/>
    <property type="match status" value="1"/>
</dbReference>
<comment type="caution">
    <text evidence="4">The sequence shown here is derived from an EMBL/GenBank/DDBJ whole genome shotgun (WGS) entry which is preliminary data.</text>
</comment>
<reference evidence="4 5" key="1">
    <citation type="submission" date="2016-10" db="EMBL/GenBank/DDBJ databases">
        <title>Genome sequence of the ascomycete fungus Penicillium subrubescens.</title>
        <authorList>
            <person name="De Vries R.P."/>
            <person name="Peng M."/>
            <person name="Dilokpimol A."/>
            <person name="Hilden K."/>
            <person name="Makela M.R."/>
            <person name="Grigoriev I."/>
            <person name="Riley R."/>
            <person name="Granchi Z."/>
        </authorList>
    </citation>
    <scope>NUCLEOTIDE SEQUENCE [LARGE SCALE GENOMIC DNA]</scope>
    <source>
        <strain evidence="4 5">CBS 132785</strain>
    </source>
</reference>
<dbReference type="PANTHER" id="PTHR43364">
    <property type="entry name" value="NADH-SPECIFIC METHYLGLYOXAL REDUCTASE-RELATED"/>
    <property type="match status" value="1"/>
</dbReference>
<evidence type="ECO:0000256" key="2">
    <source>
        <dbReference type="ARBA" id="ARBA00038157"/>
    </source>
</evidence>
<dbReference type="STRING" id="1316194.A0A1Q5TP31"/>
<protein>
    <submittedName>
        <fullName evidence="4">Aflatoxin B1 aldehyde reductase member 4</fullName>
    </submittedName>
</protein>
<dbReference type="OrthoDB" id="48988at2759"/>
<dbReference type="InterPro" id="IPR036812">
    <property type="entry name" value="NAD(P)_OxRdtase_dom_sf"/>
</dbReference>
<dbReference type="PANTHER" id="PTHR43364:SF4">
    <property type="entry name" value="NAD(P)-LINKED OXIDOREDUCTASE SUPERFAMILY PROTEIN"/>
    <property type="match status" value="1"/>
</dbReference>
<dbReference type="InterPro" id="IPR050523">
    <property type="entry name" value="AKR_Detox_Biosynth"/>
</dbReference>
<name>A0A1Q5TP31_9EURO</name>
<proteinExistence type="inferred from homology"/>
<dbReference type="AlphaFoldDB" id="A0A1Q5TP31"/>
<dbReference type="InterPro" id="IPR023210">
    <property type="entry name" value="NADP_OxRdtase_dom"/>
</dbReference>